<feature type="transmembrane region" description="Helical" evidence="5">
    <location>
        <begin position="242"/>
        <end position="262"/>
    </location>
</feature>
<dbReference type="Pfam" id="PF07690">
    <property type="entry name" value="MFS_1"/>
    <property type="match status" value="1"/>
</dbReference>
<reference evidence="8" key="1">
    <citation type="journal article" date="2019" name="Int. J. Syst. Evol. Microbiol.">
        <title>The Global Catalogue of Microorganisms (GCM) 10K type strain sequencing project: providing services to taxonomists for standard genome sequencing and annotation.</title>
        <authorList>
            <consortium name="The Broad Institute Genomics Platform"/>
            <consortium name="The Broad Institute Genome Sequencing Center for Infectious Disease"/>
            <person name="Wu L."/>
            <person name="Ma J."/>
        </authorList>
    </citation>
    <scope>NUCLEOTIDE SEQUENCE [LARGE SCALE GENOMIC DNA]</scope>
    <source>
        <strain evidence="8">CGMCC 4.7241</strain>
    </source>
</reference>
<feature type="transmembrane region" description="Helical" evidence="5">
    <location>
        <begin position="274"/>
        <end position="294"/>
    </location>
</feature>
<evidence type="ECO:0000313" key="8">
    <source>
        <dbReference type="Proteomes" id="UP001595699"/>
    </source>
</evidence>
<dbReference type="RefSeq" id="WP_205115398.1">
    <property type="nucleotide sequence ID" value="NZ_JAFBCM010000001.1"/>
</dbReference>
<feature type="transmembrane region" description="Helical" evidence="5">
    <location>
        <begin position="48"/>
        <end position="68"/>
    </location>
</feature>
<feature type="transmembrane region" description="Helical" evidence="5">
    <location>
        <begin position="80"/>
        <end position="97"/>
    </location>
</feature>
<evidence type="ECO:0000256" key="4">
    <source>
        <dbReference type="ARBA" id="ARBA00023136"/>
    </source>
</evidence>
<feature type="transmembrane region" description="Helical" evidence="5">
    <location>
        <begin position="12"/>
        <end position="36"/>
    </location>
</feature>
<keyword evidence="2 5" id="KW-0812">Transmembrane</keyword>
<dbReference type="PANTHER" id="PTHR23523">
    <property type="match status" value="1"/>
</dbReference>
<dbReference type="CDD" id="cd17339">
    <property type="entry name" value="MFS_NIMT_CynX_like"/>
    <property type="match status" value="1"/>
</dbReference>
<feature type="transmembrane region" description="Helical" evidence="5">
    <location>
        <begin position="300"/>
        <end position="321"/>
    </location>
</feature>
<evidence type="ECO:0000256" key="2">
    <source>
        <dbReference type="ARBA" id="ARBA00022692"/>
    </source>
</evidence>
<organism evidence="7 8">
    <name type="scientific">Tenggerimyces flavus</name>
    <dbReference type="NCBI Taxonomy" id="1708749"/>
    <lineage>
        <taxon>Bacteria</taxon>
        <taxon>Bacillati</taxon>
        <taxon>Actinomycetota</taxon>
        <taxon>Actinomycetes</taxon>
        <taxon>Propionibacteriales</taxon>
        <taxon>Nocardioidaceae</taxon>
        <taxon>Tenggerimyces</taxon>
    </lineage>
</organism>
<feature type="transmembrane region" description="Helical" evidence="5">
    <location>
        <begin position="208"/>
        <end position="230"/>
    </location>
</feature>
<evidence type="ECO:0000256" key="5">
    <source>
        <dbReference type="SAM" id="Phobius"/>
    </source>
</evidence>
<name>A0ABV7YGA9_9ACTN</name>
<feature type="domain" description="Major facilitator superfamily (MFS) profile" evidence="6">
    <location>
        <begin position="10"/>
        <end position="388"/>
    </location>
</feature>
<dbReference type="EMBL" id="JBHRZH010000023">
    <property type="protein sequence ID" value="MFC3764390.1"/>
    <property type="molecule type" value="Genomic_DNA"/>
</dbReference>
<keyword evidence="8" id="KW-1185">Reference proteome</keyword>
<evidence type="ECO:0000256" key="3">
    <source>
        <dbReference type="ARBA" id="ARBA00022989"/>
    </source>
</evidence>
<proteinExistence type="predicted"/>
<keyword evidence="4 5" id="KW-0472">Membrane</keyword>
<feature type="transmembrane region" description="Helical" evidence="5">
    <location>
        <begin position="364"/>
        <end position="384"/>
    </location>
</feature>
<dbReference type="PROSITE" id="PS50850">
    <property type="entry name" value="MFS"/>
    <property type="match status" value="1"/>
</dbReference>
<comment type="caution">
    <text evidence="7">The sequence shown here is derived from an EMBL/GenBank/DDBJ whole genome shotgun (WGS) entry which is preliminary data.</text>
</comment>
<dbReference type="InterPro" id="IPR011701">
    <property type="entry name" value="MFS"/>
</dbReference>
<dbReference type="InterPro" id="IPR020846">
    <property type="entry name" value="MFS_dom"/>
</dbReference>
<evidence type="ECO:0000259" key="6">
    <source>
        <dbReference type="PROSITE" id="PS50850"/>
    </source>
</evidence>
<evidence type="ECO:0000256" key="1">
    <source>
        <dbReference type="ARBA" id="ARBA00004651"/>
    </source>
</evidence>
<dbReference type="Gene3D" id="1.20.1250.20">
    <property type="entry name" value="MFS general substrate transporter like domains"/>
    <property type="match status" value="2"/>
</dbReference>
<keyword evidence="3 5" id="KW-1133">Transmembrane helix</keyword>
<evidence type="ECO:0000313" key="7">
    <source>
        <dbReference type="EMBL" id="MFC3764390.1"/>
    </source>
</evidence>
<protein>
    <submittedName>
        <fullName evidence="7">CynX/NimT family MFS transporter</fullName>
    </submittedName>
</protein>
<accession>A0ABV7YGA9</accession>
<feature type="transmembrane region" description="Helical" evidence="5">
    <location>
        <begin position="333"/>
        <end position="352"/>
    </location>
</feature>
<dbReference type="InterPro" id="IPR036259">
    <property type="entry name" value="MFS_trans_sf"/>
</dbReference>
<dbReference type="Proteomes" id="UP001595699">
    <property type="component" value="Unassembled WGS sequence"/>
</dbReference>
<feature type="transmembrane region" description="Helical" evidence="5">
    <location>
        <begin position="137"/>
        <end position="160"/>
    </location>
</feature>
<gene>
    <name evidence="7" type="ORF">ACFOUW_26380</name>
</gene>
<feature type="transmembrane region" description="Helical" evidence="5">
    <location>
        <begin position="103"/>
        <end position="125"/>
    </location>
</feature>
<dbReference type="PANTHER" id="PTHR23523:SF2">
    <property type="entry name" value="2-NITROIMIDAZOLE TRANSPORTER"/>
    <property type="match status" value="1"/>
</dbReference>
<comment type="subcellular location">
    <subcellularLocation>
        <location evidence="1">Cell membrane</location>
        <topology evidence="1">Multi-pass membrane protein</topology>
    </subcellularLocation>
</comment>
<dbReference type="SUPFAM" id="SSF103473">
    <property type="entry name" value="MFS general substrate transporter"/>
    <property type="match status" value="1"/>
</dbReference>
<feature type="transmembrane region" description="Helical" evidence="5">
    <location>
        <begin position="166"/>
        <end position="187"/>
    </location>
</feature>
<sequence length="390" mass="39958">MEKTAPVRLPVWVTLLGVALVAVNLRAAIAAVSPLLPSLQADLGLSRGAAGLLTSLPVLCFSLLSAAAAGLGRRLGSERALVIGMLALVLGSAIRFVPSVPWVFAGTIVIGAAITVGNVLVPSVIKQHFADRSGPVTGMYTGVLIAGAAAASAISAPLALSAGWGWRGALAVWAVPALLAALVWVPLSRQAHRPPEQTFRARTVLGNPVMWALAIFMGCQSLLYFAVLAWLPALLHDAEISLGAAGFALSLFNLLGIASAFVMPTLAARAKSQVYPGLLICLGWAVGVVGLLLAPSLYLVWTFFAGLAQGASISFVFALIVLRSRTPDVARGLSGTVQTIGYVLGATGPFAMGALRDSTSGWTAPLLVLVGVIVVMSVCALGAGRNSTVG</sequence>
<dbReference type="InterPro" id="IPR052524">
    <property type="entry name" value="MFS_Cyanate_Porter"/>
</dbReference>